<accession>A0AAJ0AFX3</accession>
<name>A0AAJ0AFX3_9PEZI</name>
<keyword evidence="2" id="KW-1185">Reference proteome</keyword>
<evidence type="ECO:0000313" key="1">
    <source>
        <dbReference type="EMBL" id="KAK1673173.1"/>
    </source>
</evidence>
<proteinExistence type="predicted"/>
<dbReference type="Proteomes" id="UP001224890">
    <property type="component" value="Unassembled WGS sequence"/>
</dbReference>
<comment type="caution">
    <text evidence="1">The sequence shown here is derived from an EMBL/GenBank/DDBJ whole genome shotgun (WGS) entry which is preliminary data.</text>
</comment>
<dbReference type="EMBL" id="JAHMHR010000032">
    <property type="protein sequence ID" value="KAK1673173.1"/>
    <property type="molecule type" value="Genomic_DNA"/>
</dbReference>
<evidence type="ECO:0000313" key="2">
    <source>
        <dbReference type="Proteomes" id="UP001224890"/>
    </source>
</evidence>
<dbReference type="AlphaFoldDB" id="A0AAJ0AFX3"/>
<dbReference type="GeneID" id="85459909"/>
<sequence>MNVFLKFEDFRCRSTHHFWLNGRYLTTLSKLGNANRIVRRTRTRHPSKRLQH</sequence>
<reference evidence="1" key="1">
    <citation type="submission" date="2021-06" db="EMBL/GenBank/DDBJ databases">
        <title>Comparative genomics, transcriptomics and evolutionary studies reveal genomic signatures of adaptation to plant cell wall in hemibiotrophic fungi.</title>
        <authorList>
            <consortium name="DOE Joint Genome Institute"/>
            <person name="Baroncelli R."/>
            <person name="Diaz J.F."/>
            <person name="Benocci T."/>
            <person name="Peng M."/>
            <person name="Battaglia E."/>
            <person name="Haridas S."/>
            <person name="Andreopoulos W."/>
            <person name="Labutti K."/>
            <person name="Pangilinan J."/>
            <person name="Floch G.L."/>
            <person name="Makela M.R."/>
            <person name="Henrissat B."/>
            <person name="Grigoriev I.V."/>
            <person name="Crouch J.A."/>
            <person name="De Vries R.P."/>
            <person name="Sukno S.A."/>
            <person name="Thon M.R."/>
        </authorList>
    </citation>
    <scope>NUCLEOTIDE SEQUENCE</scope>
    <source>
        <strain evidence="1">CBS 193.32</strain>
    </source>
</reference>
<dbReference type="RefSeq" id="XP_060427176.1">
    <property type="nucleotide sequence ID" value="XM_060575383.1"/>
</dbReference>
<gene>
    <name evidence="1" type="ORF">BDP55DRAFT_670461</name>
</gene>
<protein>
    <submittedName>
        <fullName evidence="1">Uncharacterized protein</fullName>
    </submittedName>
</protein>
<organism evidence="1 2">
    <name type="scientific">Colletotrichum godetiae</name>
    <dbReference type="NCBI Taxonomy" id="1209918"/>
    <lineage>
        <taxon>Eukaryota</taxon>
        <taxon>Fungi</taxon>
        <taxon>Dikarya</taxon>
        <taxon>Ascomycota</taxon>
        <taxon>Pezizomycotina</taxon>
        <taxon>Sordariomycetes</taxon>
        <taxon>Hypocreomycetidae</taxon>
        <taxon>Glomerellales</taxon>
        <taxon>Glomerellaceae</taxon>
        <taxon>Colletotrichum</taxon>
        <taxon>Colletotrichum acutatum species complex</taxon>
    </lineage>
</organism>